<accession>A0A658Z224</accession>
<sequence length="142" mass="16155">MAMNVTEIVLKKPVTAHNEMLHVLELREPTYDEIEALGFPFIISGEGSIKLDSRVALKYIPLLAGIPRSSAAQMAKLDIFKTSMQILRFFTQSETGSTSGKRLYNVAWFWKLNPLELRRVAVSQFTELEAEAVRINEEMKHD</sequence>
<dbReference type="InterPro" id="IPR019289">
    <property type="entry name" value="Phage_tail_E/E"/>
</dbReference>
<proteinExistence type="predicted"/>
<dbReference type="Pfam" id="PF10109">
    <property type="entry name" value="Phage_TAC_7"/>
    <property type="match status" value="1"/>
</dbReference>
<gene>
    <name evidence="1" type="ORF">SAMEA3710514_04210</name>
</gene>
<dbReference type="Proteomes" id="UP000260191">
    <property type="component" value="Unassembled WGS sequence"/>
</dbReference>
<dbReference type="AlphaFoldDB" id="A0A658Z224"/>
<organism evidence="1 2">
    <name type="scientific">Shigella flexneri</name>
    <dbReference type="NCBI Taxonomy" id="623"/>
    <lineage>
        <taxon>Bacteria</taxon>
        <taxon>Pseudomonadati</taxon>
        <taxon>Pseudomonadota</taxon>
        <taxon>Gammaproteobacteria</taxon>
        <taxon>Enterobacterales</taxon>
        <taxon>Enterobacteriaceae</taxon>
        <taxon>Shigella</taxon>
    </lineage>
</organism>
<name>A0A658Z224_SHIFL</name>
<evidence type="ECO:0000313" key="1">
    <source>
        <dbReference type="EMBL" id="SVH90992.1"/>
    </source>
</evidence>
<reference evidence="1 2" key="1">
    <citation type="submission" date="2018-06" db="EMBL/GenBank/DDBJ databases">
        <authorList>
            <consortium name="Pathogen Informatics"/>
            <person name="Doyle S."/>
        </authorList>
    </citation>
    <scope>NUCLEOTIDE SEQUENCE [LARGE SCALE GENOMIC DNA]</scope>
    <source>
        <strain evidence="1 2">4028STDY6275000</strain>
    </source>
</reference>
<protein>
    <submittedName>
        <fullName evidence="1">Bacteriophage protein</fullName>
    </submittedName>
</protein>
<evidence type="ECO:0000313" key="2">
    <source>
        <dbReference type="Proteomes" id="UP000260191"/>
    </source>
</evidence>
<dbReference type="EMBL" id="UIPR01000093">
    <property type="protein sequence ID" value="SVH90992.1"/>
    <property type="molecule type" value="Genomic_DNA"/>
</dbReference>